<feature type="domain" description="Mab-21-like HhH/H2TH-like" evidence="1">
    <location>
        <begin position="46"/>
        <end position="121"/>
    </location>
</feature>
<evidence type="ECO:0000313" key="2">
    <source>
        <dbReference type="EMBL" id="KAH3872918.1"/>
    </source>
</evidence>
<dbReference type="PANTHER" id="PTHR10656:SF69">
    <property type="entry name" value="MAB-21-LIKE HHH_H2TH-LIKE DOMAIN-CONTAINING PROTEIN"/>
    <property type="match status" value="1"/>
</dbReference>
<keyword evidence="3" id="KW-1185">Reference proteome</keyword>
<dbReference type="PANTHER" id="PTHR10656">
    <property type="entry name" value="CELL FATE DETERMINING PROTEIN MAB21-RELATED"/>
    <property type="match status" value="1"/>
</dbReference>
<sequence length="171" mass="20059">MGAFVTPVGFRGSEYQHLEWRICFNTGENELMSSLNNTQVYIYVILKMVVNDVLKPVKKEITSYTMKNIVLWLAENNPQARFDERILFYWLREGLGQLRTAKSTSHLSYYMIPERNVMAACGLDEDQKRTWIETITCMMNEGSTMLLRLPKIRIAIISYPTPLLWYCNQRM</sequence>
<evidence type="ECO:0000259" key="1">
    <source>
        <dbReference type="Pfam" id="PF20266"/>
    </source>
</evidence>
<dbReference type="Gene3D" id="1.10.1410.40">
    <property type="match status" value="1"/>
</dbReference>
<dbReference type="EMBL" id="JAIWYP010000002">
    <property type="protein sequence ID" value="KAH3872918.1"/>
    <property type="molecule type" value="Genomic_DNA"/>
</dbReference>
<proteinExistence type="predicted"/>
<accession>A0A9D4MA62</accession>
<dbReference type="Proteomes" id="UP000828390">
    <property type="component" value="Unassembled WGS sequence"/>
</dbReference>
<comment type="caution">
    <text evidence="2">The sequence shown here is derived from an EMBL/GenBank/DDBJ whole genome shotgun (WGS) entry which is preliminary data.</text>
</comment>
<protein>
    <recommendedName>
        <fullName evidence="1">Mab-21-like HhH/H2TH-like domain-containing protein</fullName>
    </recommendedName>
</protein>
<dbReference type="InterPro" id="IPR046906">
    <property type="entry name" value="Mab-21_HhH/H2TH-like"/>
</dbReference>
<dbReference type="AlphaFoldDB" id="A0A9D4MA62"/>
<evidence type="ECO:0000313" key="3">
    <source>
        <dbReference type="Proteomes" id="UP000828390"/>
    </source>
</evidence>
<reference evidence="2" key="1">
    <citation type="journal article" date="2019" name="bioRxiv">
        <title>The Genome of the Zebra Mussel, Dreissena polymorpha: A Resource for Invasive Species Research.</title>
        <authorList>
            <person name="McCartney M.A."/>
            <person name="Auch B."/>
            <person name="Kono T."/>
            <person name="Mallez S."/>
            <person name="Zhang Y."/>
            <person name="Obille A."/>
            <person name="Becker A."/>
            <person name="Abrahante J.E."/>
            <person name="Garbe J."/>
            <person name="Badalamenti J.P."/>
            <person name="Herman A."/>
            <person name="Mangelson H."/>
            <person name="Liachko I."/>
            <person name="Sullivan S."/>
            <person name="Sone E.D."/>
            <person name="Koren S."/>
            <person name="Silverstein K.A.T."/>
            <person name="Beckman K.B."/>
            <person name="Gohl D.M."/>
        </authorList>
    </citation>
    <scope>NUCLEOTIDE SEQUENCE</scope>
    <source>
        <strain evidence="2">Duluth1</strain>
        <tissue evidence="2">Whole animal</tissue>
    </source>
</reference>
<name>A0A9D4MA62_DREPO</name>
<dbReference type="Pfam" id="PF20266">
    <property type="entry name" value="Mab-21_C"/>
    <property type="match status" value="1"/>
</dbReference>
<organism evidence="2 3">
    <name type="scientific">Dreissena polymorpha</name>
    <name type="common">Zebra mussel</name>
    <name type="synonym">Mytilus polymorpha</name>
    <dbReference type="NCBI Taxonomy" id="45954"/>
    <lineage>
        <taxon>Eukaryota</taxon>
        <taxon>Metazoa</taxon>
        <taxon>Spiralia</taxon>
        <taxon>Lophotrochozoa</taxon>
        <taxon>Mollusca</taxon>
        <taxon>Bivalvia</taxon>
        <taxon>Autobranchia</taxon>
        <taxon>Heteroconchia</taxon>
        <taxon>Euheterodonta</taxon>
        <taxon>Imparidentia</taxon>
        <taxon>Neoheterodontei</taxon>
        <taxon>Myida</taxon>
        <taxon>Dreissenoidea</taxon>
        <taxon>Dreissenidae</taxon>
        <taxon>Dreissena</taxon>
    </lineage>
</organism>
<reference evidence="2" key="2">
    <citation type="submission" date="2020-11" db="EMBL/GenBank/DDBJ databases">
        <authorList>
            <person name="McCartney M.A."/>
            <person name="Auch B."/>
            <person name="Kono T."/>
            <person name="Mallez S."/>
            <person name="Becker A."/>
            <person name="Gohl D.M."/>
            <person name="Silverstein K.A.T."/>
            <person name="Koren S."/>
            <person name="Bechman K.B."/>
            <person name="Herman A."/>
            <person name="Abrahante J.E."/>
            <person name="Garbe J."/>
        </authorList>
    </citation>
    <scope>NUCLEOTIDE SEQUENCE</scope>
    <source>
        <strain evidence="2">Duluth1</strain>
        <tissue evidence="2">Whole animal</tissue>
    </source>
</reference>
<gene>
    <name evidence="2" type="ORF">DPMN_036141</name>
</gene>